<proteinExistence type="predicted"/>
<protein>
    <recommendedName>
        <fullName evidence="4">Secreted protein</fullName>
    </recommendedName>
</protein>
<keyword evidence="2" id="KW-0614">Plasmid</keyword>
<evidence type="ECO:0000256" key="1">
    <source>
        <dbReference type="SAM" id="SignalP"/>
    </source>
</evidence>
<evidence type="ECO:0000313" key="3">
    <source>
        <dbReference type="Proteomes" id="UP001062223"/>
    </source>
</evidence>
<dbReference type="KEGG" id="cpoi:OE229_17715"/>
<gene>
    <name evidence="2" type="ORF">OE229_17715</name>
</gene>
<evidence type="ECO:0008006" key="4">
    <source>
        <dbReference type="Google" id="ProtNLM"/>
    </source>
</evidence>
<dbReference type="EMBL" id="CP106880">
    <property type="protein sequence ID" value="UYC82768.1"/>
    <property type="molecule type" value="Genomic_DNA"/>
</dbReference>
<accession>A0A9Q9PAG1</accession>
<dbReference type="AlphaFoldDB" id="A0A9Q9PAG1"/>
<evidence type="ECO:0000313" key="2">
    <source>
        <dbReference type="EMBL" id="UYC82768.1"/>
    </source>
</evidence>
<keyword evidence="1" id="KW-0732">Signal</keyword>
<reference evidence="2" key="1">
    <citation type="submission" date="2022-09" db="EMBL/GenBank/DDBJ databases">
        <title>Taxonomy of Curtobacterium flaccumfaciens.</title>
        <authorList>
            <person name="Osdaghi E."/>
            <person name="Taghavi S.M."/>
            <person name="Hamidizade M."/>
            <person name="Abachi H."/>
            <person name="Fazliarab A."/>
            <person name="Baeyen S."/>
            <person name="Portier P."/>
            <person name="Van Vaerenbergh J."/>
            <person name="Jacques M.-A."/>
        </authorList>
    </citation>
    <scope>NUCLEOTIDE SEQUENCE</scope>
    <source>
        <strain evidence="2">AGQB46</strain>
        <plasmid evidence="2">unnamed</plasmid>
    </source>
</reference>
<sequence>MMEHAVRPRTTARVRKNLLTTAVFATATLLAALGAPSPAATAATIPGTTEGHTAAQSAVIESIEHGTIAADIDAGRVSTDALEQLASTGFTANGHTVAPWLNLDGSATTTADVAAAHLSKNDVRQVQAAPPASSGTAAGITESKHWWNNHEFYISGPVVKTIITVGAGTYLAAVCITLDLSKISCAALGAVVAGSAEFIKSGGCGRGYYFDFPKVWKSHCS</sequence>
<name>A0A9Q9PAG1_9MICO</name>
<organism evidence="2 3">
    <name type="scientific">Curtobacterium poinsettiae</name>
    <dbReference type="NCBI Taxonomy" id="159612"/>
    <lineage>
        <taxon>Bacteria</taxon>
        <taxon>Bacillati</taxon>
        <taxon>Actinomycetota</taxon>
        <taxon>Actinomycetes</taxon>
        <taxon>Micrococcales</taxon>
        <taxon>Microbacteriaceae</taxon>
        <taxon>Curtobacterium</taxon>
    </lineage>
</organism>
<feature type="signal peptide" evidence="1">
    <location>
        <begin position="1"/>
        <end position="42"/>
    </location>
</feature>
<dbReference type="Proteomes" id="UP001062223">
    <property type="component" value="Plasmid unnamed"/>
</dbReference>
<feature type="chain" id="PRO_5040469823" description="Secreted protein" evidence="1">
    <location>
        <begin position="43"/>
        <end position="221"/>
    </location>
</feature>
<geneLocation type="plasmid" evidence="2 3">
    <name>unnamed</name>
</geneLocation>
<dbReference type="RefSeq" id="WP_214585485.1">
    <property type="nucleotide sequence ID" value="NZ_CP106880.1"/>
</dbReference>